<comment type="cofactor">
    <cofactor evidence="1">
        <name>Zn(2+)</name>
        <dbReference type="ChEBI" id="CHEBI:29105"/>
    </cofactor>
</comment>
<dbReference type="Gene3D" id="3.30.2010.10">
    <property type="entry name" value="Metalloproteases ('zincins'), catalytic domain"/>
    <property type="match status" value="1"/>
</dbReference>
<sequence length="335" mass="37014">MTENDQENGNGEDGQDARATRILTDIAPRAWEHPADRAALAALRKIPVFDDVLRALFGFFGEKPIRLAFLANSVRVSERQFPRVSRIYQDVLKTLDAPKDYPLFVSQTPMVNAGAYGMAEPFIILNSGTVNLLDDDQLSYVIGHELGHIMSDHVLYRTMTELLIQLAGMGFPVVGLAARAVLVGLLEWGRKSELSSDRAGLLAVQNPQGVMSTMLKMAGGGDDAEMNLDEFIIQAEEYRETGDVADQVFKVLNLMGQSHPFYVLRLAEIRSWIEEGEYDRILRGEYVHRGDPDPSYNADLSDAAKAYADGAKDLFGQVTGAAKRMADDLMGSVKR</sequence>
<gene>
    <name evidence="12" type="ORF">METZ01_LOCUS41962</name>
</gene>
<dbReference type="PANTHER" id="PTHR43221">
    <property type="entry name" value="PROTEASE HTPX"/>
    <property type="match status" value="1"/>
</dbReference>
<evidence type="ECO:0000256" key="9">
    <source>
        <dbReference type="ARBA" id="ARBA00023049"/>
    </source>
</evidence>
<accession>A0A381RDT4</accession>
<dbReference type="AlphaFoldDB" id="A0A381RDT4"/>
<evidence type="ECO:0000256" key="3">
    <source>
        <dbReference type="ARBA" id="ARBA00022670"/>
    </source>
</evidence>
<dbReference type="PANTHER" id="PTHR43221:SF3">
    <property type="entry name" value="SLL1280 PROTEIN"/>
    <property type="match status" value="1"/>
</dbReference>
<dbReference type="Pfam" id="PF01435">
    <property type="entry name" value="Peptidase_M48"/>
    <property type="match status" value="1"/>
</dbReference>
<evidence type="ECO:0000256" key="6">
    <source>
        <dbReference type="ARBA" id="ARBA00022801"/>
    </source>
</evidence>
<keyword evidence="10" id="KW-0472">Membrane</keyword>
<dbReference type="CDD" id="cd07325">
    <property type="entry name" value="M48_Ste24p_like"/>
    <property type="match status" value="1"/>
</dbReference>
<keyword evidence="8" id="KW-1133">Transmembrane helix</keyword>
<dbReference type="InterPro" id="IPR001915">
    <property type="entry name" value="Peptidase_M48"/>
</dbReference>
<dbReference type="GO" id="GO:0004222">
    <property type="term" value="F:metalloendopeptidase activity"/>
    <property type="evidence" value="ECO:0007669"/>
    <property type="project" value="InterPro"/>
</dbReference>
<evidence type="ECO:0000256" key="1">
    <source>
        <dbReference type="ARBA" id="ARBA00001947"/>
    </source>
</evidence>
<evidence type="ECO:0000256" key="10">
    <source>
        <dbReference type="ARBA" id="ARBA00023136"/>
    </source>
</evidence>
<evidence type="ECO:0000256" key="5">
    <source>
        <dbReference type="ARBA" id="ARBA00022723"/>
    </source>
</evidence>
<proteinExistence type="predicted"/>
<evidence type="ECO:0000256" key="8">
    <source>
        <dbReference type="ARBA" id="ARBA00022989"/>
    </source>
</evidence>
<keyword evidence="5" id="KW-0479">Metal-binding</keyword>
<dbReference type="GO" id="GO:0006508">
    <property type="term" value="P:proteolysis"/>
    <property type="evidence" value="ECO:0007669"/>
    <property type="project" value="UniProtKB-KW"/>
</dbReference>
<keyword evidence="3" id="KW-0645">Protease</keyword>
<keyword evidence="7" id="KW-0862">Zinc</keyword>
<evidence type="ECO:0000313" key="12">
    <source>
        <dbReference type="EMBL" id="SUZ89108.1"/>
    </source>
</evidence>
<evidence type="ECO:0000256" key="4">
    <source>
        <dbReference type="ARBA" id="ARBA00022692"/>
    </source>
</evidence>
<dbReference type="InterPro" id="IPR050083">
    <property type="entry name" value="HtpX_protease"/>
</dbReference>
<protein>
    <recommendedName>
        <fullName evidence="11">Peptidase M48 domain-containing protein</fullName>
    </recommendedName>
</protein>
<feature type="domain" description="Peptidase M48" evidence="11">
    <location>
        <begin position="79"/>
        <end position="272"/>
    </location>
</feature>
<name>A0A381RDT4_9ZZZZ</name>
<evidence type="ECO:0000259" key="11">
    <source>
        <dbReference type="Pfam" id="PF01435"/>
    </source>
</evidence>
<dbReference type="EMBL" id="UINC01001804">
    <property type="protein sequence ID" value="SUZ89108.1"/>
    <property type="molecule type" value="Genomic_DNA"/>
</dbReference>
<keyword evidence="2" id="KW-1003">Cell membrane</keyword>
<keyword evidence="4" id="KW-0812">Transmembrane</keyword>
<evidence type="ECO:0000256" key="2">
    <source>
        <dbReference type="ARBA" id="ARBA00022475"/>
    </source>
</evidence>
<reference evidence="12" key="1">
    <citation type="submission" date="2018-05" db="EMBL/GenBank/DDBJ databases">
        <authorList>
            <person name="Lanie J.A."/>
            <person name="Ng W.-L."/>
            <person name="Kazmierczak K.M."/>
            <person name="Andrzejewski T.M."/>
            <person name="Davidsen T.M."/>
            <person name="Wayne K.J."/>
            <person name="Tettelin H."/>
            <person name="Glass J.I."/>
            <person name="Rusch D."/>
            <person name="Podicherti R."/>
            <person name="Tsui H.-C.T."/>
            <person name="Winkler M.E."/>
        </authorList>
    </citation>
    <scope>NUCLEOTIDE SEQUENCE</scope>
</reference>
<keyword evidence="9" id="KW-0482">Metalloprotease</keyword>
<organism evidence="12">
    <name type="scientific">marine metagenome</name>
    <dbReference type="NCBI Taxonomy" id="408172"/>
    <lineage>
        <taxon>unclassified sequences</taxon>
        <taxon>metagenomes</taxon>
        <taxon>ecological metagenomes</taxon>
    </lineage>
</organism>
<evidence type="ECO:0000256" key="7">
    <source>
        <dbReference type="ARBA" id="ARBA00022833"/>
    </source>
</evidence>
<keyword evidence="6" id="KW-0378">Hydrolase</keyword>
<dbReference type="GO" id="GO:0046872">
    <property type="term" value="F:metal ion binding"/>
    <property type="evidence" value="ECO:0007669"/>
    <property type="project" value="UniProtKB-KW"/>
</dbReference>